<dbReference type="STRING" id="29486.UGYR_09610"/>
<dbReference type="Proteomes" id="UP000255169">
    <property type="component" value="Unassembled WGS sequence"/>
</dbReference>
<keyword evidence="3" id="KW-1185">Reference proteome</keyword>
<gene>
    <name evidence="2" type="primary">hasA</name>
    <name evidence="1" type="ORF">CSF007_17520</name>
    <name evidence="2" type="ORF">NCTC10476_02217</name>
</gene>
<dbReference type="PATRIC" id="fig|29486.44.peg.2967"/>
<dbReference type="GeneID" id="66881090"/>
<dbReference type="AlphaFoldDB" id="A0A085U3K2"/>
<reference evidence="1" key="1">
    <citation type="journal article" date="2015" name="Genome Announc.">
        <title>Complete Genome Sequence of Yersinia ruckeri Strain CSF007-82, Etiologic Agent of Red Mouth Disease in Salmonid Fish.</title>
        <authorList>
            <person name="Nelson M.C."/>
            <person name="LaPatra S.E."/>
            <person name="Welch T.J."/>
            <person name="Graf J."/>
        </authorList>
    </citation>
    <scope>NUCLEOTIDE SEQUENCE</scope>
    <source>
        <strain evidence="1">CSF007-82</strain>
    </source>
</reference>
<dbReference type="EMBL" id="UHJG01000001">
    <property type="protein sequence ID" value="SUQ00904.1"/>
    <property type="molecule type" value="Genomic_DNA"/>
</dbReference>
<reference evidence="2 3" key="2">
    <citation type="submission" date="2018-06" db="EMBL/GenBank/DDBJ databases">
        <authorList>
            <consortium name="Pathogen Informatics"/>
            <person name="Doyle S."/>
        </authorList>
    </citation>
    <scope>NUCLEOTIDE SEQUENCE [LARGE SCALE GENOMIC DNA]</scope>
    <source>
        <strain evidence="2 3">NCTC10476</strain>
    </source>
</reference>
<dbReference type="OrthoDB" id="6298835at2"/>
<protein>
    <submittedName>
        <fullName evidence="1">Hemophore HasA</fullName>
    </submittedName>
</protein>
<evidence type="ECO:0000313" key="1">
    <source>
        <dbReference type="EMBL" id="CEK29200.1"/>
    </source>
</evidence>
<dbReference type="SUPFAM" id="SSF54621">
    <property type="entry name" value="Heme-binding protein A (HasA)"/>
    <property type="match status" value="1"/>
</dbReference>
<name>A0A085U3K2_YERRU</name>
<dbReference type="RefSeq" id="WP_038244668.1">
    <property type="nucleotide sequence ID" value="NZ_CABIHR010000039.1"/>
</dbReference>
<evidence type="ECO:0000313" key="3">
    <source>
        <dbReference type="Proteomes" id="UP000255169"/>
    </source>
</evidence>
<accession>A0A085U3K2</accession>
<dbReference type="Gene3D" id="3.30.1500.10">
    <property type="entry name" value="Haem-binding HasA"/>
    <property type="match status" value="1"/>
</dbReference>
<sequence length="200" mass="22234">MNVTIKYQNEFSDYTISSYMNKWATTFGNIDQAAVKDRGQFFGGDDQYNGTQYSISSSHGSSSAMIIDGTLHYSYFPKHTFYGQMDSIQFGESLHQDQSGSWYLTPAEVSFSGLHITGSYDDELTMEQNHQGNMHKITHGLMRGNPDPMLEILKAKGIDVDTAFKDLSIATQYDSSDVMGDMPIVETIGVADNSEMLLVA</sequence>
<dbReference type="eggNOG" id="ENOG5032TTE">
    <property type="taxonomic scope" value="Bacteria"/>
</dbReference>
<dbReference type="KEGG" id="yrb:UGYR_09610"/>
<evidence type="ECO:0000313" key="2">
    <source>
        <dbReference type="EMBL" id="SUQ00904.1"/>
    </source>
</evidence>
<dbReference type="InterPro" id="IPR010495">
    <property type="entry name" value="HasA_haem-bd"/>
</dbReference>
<organism evidence="1">
    <name type="scientific">Yersinia ruckeri</name>
    <dbReference type="NCBI Taxonomy" id="29486"/>
    <lineage>
        <taxon>Bacteria</taxon>
        <taxon>Pseudomonadati</taxon>
        <taxon>Pseudomonadota</taxon>
        <taxon>Gammaproteobacteria</taxon>
        <taxon>Enterobacterales</taxon>
        <taxon>Yersiniaceae</taxon>
        <taxon>Yersinia</taxon>
    </lineage>
</organism>
<dbReference type="Pfam" id="PF06438">
    <property type="entry name" value="HasA"/>
    <property type="match status" value="1"/>
</dbReference>
<proteinExistence type="predicted"/>
<dbReference type="EMBL" id="LN681231">
    <property type="protein sequence ID" value="CEK29200.1"/>
    <property type="molecule type" value="Genomic_DNA"/>
</dbReference>
<dbReference type="InterPro" id="IPR036912">
    <property type="entry name" value="HasA_haem-bd_sf"/>
</dbReference>